<dbReference type="AlphaFoldDB" id="A0A146M3A2"/>
<accession>A0A146M3A2</accession>
<dbReference type="EMBL" id="GDHC01004386">
    <property type="protein sequence ID" value="JAQ14243.1"/>
    <property type="molecule type" value="Transcribed_RNA"/>
</dbReference>
<organism evidence="1">
    <name type="scientific">Lygus hesperus</name>
    <name type="common">Western plant bug</name>
    <dbReference type="NCBI Taxonomy" id="30085"/>
    <lineage>
        <taxon>Eukaryota</taxon>
        <taxon>Metazoa</taxon>
        <taxon>Ecdysozoa</taxon>
        <taxon>Arthropoda</taxon>
        <taxon>Hexapoda</taxon>
        <taxon>Insecta</taxon>
        <taxon>Pterygota</taxon>
        <taxon>Neoptera</taxon>
        <taxon>Paraneoptera</taxon>
        <taxon>Hemiptera</taxon>
        <taxon>Heteroptera</taxon>
        <taxon>Panheteroptera</taxon>
        <taxon>Cimicomorpha</taxon>
        <taxon>Miridae</taxon>
        <taxon>Mirini</taxon>
        <taxon>Lygus</taxon>
    </lineage>
</organism>
<gene>
    <name evidence="1" type="ORF">g.44651</name>
</gene>
<evidence type="ECO:0000313" key="1">
    <source>
        <dbReference type="EMBL" id="JAQ14243.1"/>
    </source>
</evidence>
<sequence length="128" mass="14020">MSLIINQSCVVVPRRSHQRSKHSSHSIQSKPYIRVNMSCHSAVCVFKVLGDHHDQNCYALSRAFGASQTKSLLLYSRVALVLSIHPTCVPTSKFGGSYLSQTAVNELCSIIMVGRGSNLVMEVCRTGP</sequence>
<protein>
    <submittedName>
        <fullName evidence="1">Uncharacterized protein</fullName>
    </submittedName>
</protein>
<name>A0A146M3A2_LYGHE</name>
<feature type="non-terminal residue" evidence="1">
    <location>
        <position position="128"/>
    </location>
</feature>
<proteinExistence type="predicted"/>
<reference evidence="1" key="1">
    <citation type="journal article" date="2016" name="Gigascience">
        <title>De novo construction of an expanded transcriptome assembly for the western tarnished plant bug, Lygus hesperus.</title>
        <authorList>
            <person name="Tassone E.E."/>
            <person name="Geib S.M."/>
            <person name="Hall B."/>
            <person name="Fabrick J.A."/>
            <person name="Brent C.S."/>
            <person name="Hull J.J."/>
        </authorList>
    </citation>
    <scope>NUCLEOTIDE SEQUENCE</scope>
</reference>